<keyword evidence="1" id="KW-0732">Signal</keyword>
<protein>
    <recommendedName>
        <fullName evidence="2">Thioredoxin domain-containing protein</fullName>
    </recommendedName>
</protein>
<dbReference type="HOGENOM" id="CLU_882449_0_0_0"/>
<dbReference type="KEGG" id="cau:Caur_0586"/>
<sequence length="300" mass="32332">MTRQHLSVFLTATLLMLVVAGCGQPAAAPTPAALPIAPVIAASELVVGVNRLPFGLLQGGVPLNDPDLTLDVTLYYVGPGGDRTKPVATTQAVYRGQGLPVGLYVAYATFDRAGGWEAEITIPQTDGPQSSRIRLDVSERAFAPMVGDRAIPVQNLTAADVPALDQLTSDPRPDPDFYQMTIAEAMKAGKPFVVSFATPGYCQTAVCAPNMAVLKQLKSEFGDRVNFIHVEVYPYPFGESFQQARMVDAMKEWNLRTEPWTFLVDRDGIIQARYEGGITFAELRPAIAQLAEGQPVNPAP</sequence>
<accession>A9WES1</accession>
<keyword evidence="4" id="KW-1185">Reference proteome</keyword>
<evidence type="ECO:0000313" key="4">
    <source>
        <dbReference type="Proteomes" id="UP000002008"/>
    </source>
</evidence>
<dbReference type="InParanoid" id="A9WES1"/>
<dbReference type="STRING" id="324602.Caur_0586"/>
<dbReference type="Gene3D" id="3.40.30.10">
    <property type="entry name" value="Glutaredoxin"/>
    <property type="match status" value="1"/>
</dbReference>
<dbReference type="InterPro" id="IPR012336">
    <property type="entry name" value="Thioredoxin-like_fold"/>
</dbReference>
<feature type="signal peptide" evidence="1">
    <location>
        <begin position="1"/>
        <end position="27"/>
    </location>
</feature>
<dbReference type="PROSITE" id="PS51352">
    <property type="entry name" value="THIOREDOXIN_2"/>
    <property type="match status" value="1"/>
</dbReference>
<feature type="chain" id="PRO_5002743937" description="Thioredoxin domain-containing protein" evidence="1">
    <location>
        <begin position="28"/>
        <end position="300"/>
    </location>
</feature>
<evidence type="ECO:0000256" key="1">
    <source>
        <dbReference type="SAM" id="SignalP"/>
    </source>
</evidence>
<gene>
    <name evidence="3" type="ordered locus">Caur_0586</name>
</gene>
<dbReference type="InterPro" id="IPR036249">
    <property type="entry name" value="Thioredoxin-like_sf"/>
</dbReference>
<dbReference type="Pfam" id="PF13098">
    <property type="entry name" value="Thioredoxin_2"/>
    <property type="match status" value="1"/>
</dbReference>
<name>A9WES1_CHLAA</name>
<evidence type="ECO:0000313" key="3">
    <source>
        <dbReference type="EMBL" id="ABY33830.1"/>
    </source>
</evidence>
<dbReference type="EMBL" id="CP000909">
    <property type="protein sequence ID" value="ABY33830.1"/>
    <property type="molecule type" value="Genomic_DNA"/>
</dbReference>
<evidence type="ECO:0000259" key="2">
    <source>
        <dbReference type="PROSITE" id="PS51352"/>
    </source>
</evidence>
<dbReference type="EnsemblBacteria" id="ABY33830">
    <property type="protein sequence ID" value="ABY33830"/>
    <property type="gene ID" value="Caur_0586"/>
</dbReference>
<dbReference type="SUPFAM" id="SSF52833">
    <property type="entry name" value="Thioredoxin-like"/>
    <property type="match status" value="1"/>
</dbReference>
<dbReference type="RefSeq" id="WP_012256486.1">
    <property type="nucleotide sequence ID" value="NC_010175.1"/>
</dbReference>
<dbReference type="Proteomes" id="UP000002008">
    <property type="component" value="Chromosome"/>
</dbReference>
<dbReference type="InterPro" id="IPR013766">
    <property type="entry name" value="Thioredoxin_domain"/>
</dbReference>
<proteinExistence type="predicted"/>
<dbReference type="AlphaFoldDB" id="A9WES1"/>
<dbReference type="PROSITE" id="PS51257">
    <property type="entry name" value="PROKAR_LIPOPROTEIN"/>
    <property type="match status" value="1"/>
</dbReference>
<dbReference type="eggNOG" id="COG0526">
    <property type="taxonomic scope" value="Bacteria"/>
</dbReference>
<dbReference type="PATRIC" id="fig|324602.8.peg.672"/>
<feature type="domain" description="Thioredoxin" evidence="2">
    <location>
        <begin position="144"/>
        <end position="292"/>
    </location>
</feature>
<reference evidence="4" key="1">
    <citation type="journal article" date="2011" name="BMC Genomics">
        <title>Complete genome sequence of the filamentous anoxygenic phototrophic bacterium Chloroflexus aurantiacus.</title>
        <authorList>
            <person name="Tang K.H."/>
            <person name="Barry K."/>
            <person name="Chertkov O."/>
            <person name="Dalin E."/>
            <person name="Han C.S."/>
            <person name="Hauser L.J."/>
            <person name="Honchak B.M."/>
            <person name="Karbach L.E."/>
            <person name="Land M.L."/>
            <person name="Lapidus A."/>
            <person name="Larimer F.W."/>
            <person name="Mikhailova N."/>
            <person name="Pitluck S."/>
            <person name="Pierson B.K."/>
            <person name="Blankenship R.E."/>
        </authorList>
    </citation>
    <scope>NUCLEOTIDE SEQUENCE [LARGE SCALE GENOMIC DNA]</scope>
    <source>
        <strain evidence="4">ATCC 29366 / DSM 635 / J-10-fl</strain>
    </source>
</reference>
<dbReference type="CDD" id="cd02947">
    <property type="entry name" value="TRX_family"/>
    <property type="match status" value="1"/>
</dbReference>
<organism evidence="3 4">
    <name type="scientific">Chloroflexus aurantiacus (strain ATCC 29366 / DSM 635 / J-10-fl)</name>
    <dbReference type="NCBI Taxonomy" id="324602"/>
    <lineage>
        <taxon>Bacteria</taxon>
        <taxon>Bacillati</taxon>
        <taxon>Chloroflexota</taxon>
        <taxon>Chloroflexia</taxon>
        <taxon>Chloroflexales</taxon>
        <taxon>Chloroflexineae</taxon>
        <taxon>Chloroflexaceae</taxon>
        <taxon>Chloroflexus</taxon>
    </lineage>
</organism>